<dbReference type="Proteomes" id="UP000001631">
    <property type="component" value="Unassembled WGS sequence"/>
</dbReference>
<keyword evidence="9" id="KW-1185">Reference proteome</keyword>
<dbReference type="GO" id="GO:0004672">
    <property type="term" value="F:protein kinase activity"/>
    <property type="evidence" value="ECO:0007669"/>
    <property type="project" value="InterPro"/>
</dbReference>
<gene>
    <name evidence="8" type="ORF">HCBG_02076</name>
</gene>
<feature type="compositionally biased region" description="Polar residues" evidence="5">
    <location>
        <begin position="589"/>
        <end position="612"/>
    </location>
</feature>
<protein>
    <submittedName>
        <fullName evidence="8">Serine/threonine-protein kinase Chk2</fullName>
    </submittedName>
</protein>
<dbReference type="AlphaFoldDB" id="C0NDY3"/>
<dbReference type="InParanoid" id="C0NDY3"/>
<dbReference type="InterPro" id="IPR008984">
    <property type="entry name" value="SMAD_FHA_dom_sf"/>
</dbReference>
<evidence type="ECO:0000313" key="8">
    <source>
        <dbReference type="EMBL" id="EEH10431.1"/>
    </source>
</evidence>
<feature type="domain" description="Protein kinase" evidence="7">
    <location>
        <begin position="113"/>
        <end position="426"/>
    </location>
</feature>
<keyword evidence="2 4" id="KW-0547">Nucleotide-binding</keyword>
<dbReference type="EMBL" id="GG663364">
    <property type="protein sequence ID" value="EEH10431.1"/>
    <property type="molecule type" value="Genomic_DNA"/>
</dbReference>
<dbReference type="SUPFAM" id="SSF56112">
    <property type="entry name" value="Protein kinase-like (PK-like)"/>
    <property type="match status" value="1"/>
</dbReference>
<comment type="similarity">
    <text evidence="1">Belongs to the protein kinase superfamily. CAMK Ser/Thr protein kinase family. CHEK2 subfamily.</text>
</comment>
<organism evidence="8 9">
    <name type="scientific">Ajellomyces capsulatus (strain G186AR / H82 / ATCC MYA-2454 / RMSCC 2432)</name>
    <name type="common">Darling's disease fungus</name>
    <name type="synonym">Histoplasma capsulatum</name>
    <dbReference type="NCBI Taxonomy" id="447093"/>
    <lineage>
        <taxon>Eukaryota</taxon>
        <taxon>Fungi</taxon>
        <taxon>Dikarya</taxon>
        <taxon>Ascomycota</taxon>
        <taxon>Pezizomycotina</taxon>
        <taxon>Eurotiomycetes</taxon>
        <taxon>Eurotiomycetidae</taxon>
        <taxon>Onygenales</taxon>
        <taxon>Ajellomycetaceae</taxon>
        <taxon>Histoplasma</taxon>
    </lineage>
</organism>
<feature type="compositionally biased region" description="Basic residues" evidence="5">
    <location>
        <begin position="793"/>
        <end position="804"/>
    </location>
</feature>
<evidence type="ECO:0000256" key="5">
    <source>
        <dbReference type="SAM" id="MobiDB-lite"/>
    </source>
</evidence>
<dbReference type="SMART" id="SM00220">
    <property type="entry name" value="S_TKc"/>
    <property type="match status" value="1"/>
</dbReference>
<dbReference type="PROSITE" id="PS50006">
    <property type="entry name" value="FHA_DOMAIN"/>
    <property type="match status" value="1"/>
</dbReference>
<keyword evidence="8" id="KW-0808">Transferase</keyword>
<dbReference type="InterPro" id="IPR000719">
    <property type="entry name" value="Prot_kinase_dom"/>
</dbReference>
<evidence type="ECO:0000256" key="3">
    <source>
        <dbReference type="ARBA" id="ARBA00022840"/>
    </source>
</evidence>
<feature type="compositionally biased region" description="Gly residues" evidence="5">
    <location>
        <begin position="567"/>
        <end position="578"/>
    </location>
</feature>
<dbReference type="PROSITE" id="PS00107">
    <property type="entry name" value="PROTEIN_KINASE_ATP"/>
    <property type="match status" value="1"/>
</dbReference>
<keyword evidence="8" id="KW-0418">Kinase</keyword>
<dbReference type="InterPro" id="IPR011009">
    <property type="entry name" value="Kinase-like_dom_sf"/>
</dbReference>
<evidence type="ECO:0000313" key="9">
    <source>
        <dbReference type="Proteomes" id="UP000001631"/>
    </source>
</evidence>
<dbReference type="Gene3D" id="3.30.200.20">
    <property type="entry name" value="Phosphorylase Kinase, domain 1"/>
    <property type="match status" value="1"/>
</dbReference>
<evidence type="ECO:0000259" key="7">
    <source>
        <dbReference type="PROSITE" id="PS50011"/>
    </source>
</evidence>
<dbReference type="InterPro" id="IPR017441">
    <property type="entry name" value="Protein_kinase_ATP_BS"/>
</dbReference>
<reference evidence="8" key="1">
    <citation type="submission" date="2009-02" db="EMBL/GenBank/DDBJ databases">
        <title>The Genome Sequence of Ajellomyces capsulatus strain G186AR.</title>
        <authorList>
            <consortium name="The Broad Institute Genome Sequencing Platform"/>
            <person name="Champion M."/>
            <person name="Cuomo C."/>
            <person name="Ma L.-J."/>
            <person name="Henn M.R."/>
            <person name="Sil A."/>
            <person name="Goldman B."/>
            <person name="Young S.K."/>
            <person name="Kodira C.D."/>
            <person name="Zeng Q."/>
            <person name="Koehrsen M."/>
            <person name="Alvarado L."/>
            <person name="Berlin A."/>
            <person name="Borenstein D."/>
            <person name="Chen Z."/>
            <person name="Engels R."/>
            <person name="Freedman E."/>
            <person name="Gellesch M."/>
            <person name="Goldberg J."/>
            <person name="Griggs A."/>
            <person name="Gujja S."/>
            <person name="Heiman D."/>
            <person name="Hepburn T."/>
            <person name="Howarth C."/>
            <person name="Jen D."/>
            <person name="Larson L."/>
            <person name="Lewis B."/>
            <person name="Mehta T."/>
            <person name="Park D."/>
            <person name="Pearson M."/>
            <person name="Roberts A."/>
            <person name="Saif S."/>
            <person name="Shea T."/>
            <person name="Shenoy N."/>
            <person name="Sisk P."/>
            <person name="Stolte C."/>
            <person name="Sykes S."/>
            <person name="Walk T."/>
            <person name="White J."/>
            <person name="Yandava C."/>
            <person name="Klein B."/>
            <person name="McEwen J.G."/>
            <person name="Puccia R."/>
            <person name="Goldman G.H."/>
            <person name="Felipe M.S."/>
            <person name="Nino-Vega G."/>
            <person name="San-Blas G."/>
            <person name="Taylor J."/>
            <person name="Mendoza L."/>
            <person name="Galagan J."/>
            <person name="Nusbaum C."/>
            <person name="Birren B."/>
        </authorList>
    </citation>
    <scope>NUCLEOTIDE SEQUENCE</scope>
    <source>
        <strain evidence="8">G186AR</strain>
    </source>
</reference>
<dbReference type="Pfam" id="PF00069">
    <property type="entry name" value="Pkinase"/>
    <property type="match status" value="1"/>
</dbReference>
<feature type="region of interest" description="Disordered" evidence="5">
    <location>
        <begin position="546"/>
        <end position="832"/>
    </location>
</feature>
<feature type="domain" description="FHA" evidence="6">
    <location>
        <begin position="49"/>
        <end position="76"/>
    </location>
</feature>
<evidence type="ECO:0000256" key="1">
    <source>
        <dbReference type="ARBA" id="ARBA00005575"/>
    </source>
</evidence>
<dbReference type="PROSITE" id="PS00108">
    <property type="entry name" value="PROTEIN_KINASE_ST"/>
    <property type="match status" value="1"/>
</dbReference>
<dbReference type="SUPFAM" id="SSF49879">
    <property type="entry name" value="SMAD/FHA domain"/>
    <property type="match status" value="1"/>
</dbReference>
<keyword evidence="3 4" id="KW-0067">ATP-binding</keyword>
<dbReference type="GeneID" id="69035092"/>
<name>C0NDY3_AJECG</name>
<dbReference type="PROSITE" id="PS50011">
    <property type="entry name" value="PROTEIN_KINASE_DOM"/>
    <property type="match status" value="1"/>
</dbReference>
<proteinExistence type="inferred from homology"/>
<dbReference type="GO" id="GO:0005524">
    <property type="term" value="F:ATP binding"/>
    <property type="evidence" value="ECO:0007669"/>
    <property type="project" value="UniProtKB-UniRule"/>
</dbReference>
<dbReference type="InterPro" id="IPR008271">
    <property type="entry name" value="Ser/Thr_kinase_AS"/>
</dbReference>
<feature type="compositionally biased region" description="Acidic residues" evidence="5">
    <location>
        <begin position="823"/>
        <end position="832"/>
    </location>
</feature>
<sequence>MAPSIEPGRSPSSPDSTSLVGYLHVWNDGNPAGRHVLQAEIDIHADEELIIGRNPRKCNAPIFGDMSISGKHLRIYTIIFDNGNPGEVGPLVYAQNLSRYGSVWKSRFKDRYVISNRLLGCGAYGKVYMAVSIKYRKQLACKIIDIGGLKKRLYCIKLRKHTELRAPRPAAEVDVEEEMEKVKYWADRRRETLGIEAKLEIYQREVDILKDLDHPNIVKLEQVIMGENTVYIFQELVTAGDLFSFLEYKKFNLSDSEVAVIVRQVAAAISYLHGKNIVHRDIKPDNVLMTSLSDGARVVLTDFGCARRLEKESSRMKTSIGTLEYTAPEVPQSEPPCKGQGYTKAVDMWSLGCLTVVLLTGGSPFTDPDTGQYSQKMARNCDLSSLEQEEDWQRVGLRAKGFVRKLLVLDENVRMTADQAVSHKWFTNPAYKREFEDLSRRAAMQWRPKERQVISKEDIDDHASRNSLTFWKKSDDTPLEWPYKPYPYQVHEILYSRQYPAKEQGREVLRCVDIKKERRIYPCGDIRPQAPQRVGSITFSQIGMADTHRISTPTSSSSEMGEEDVNGVGGGVGTGAGEVGANAKEAQAMDSTTLKKSSSDPPSRNYDDNGNGTVEEMDGSRLRMPFSPNAWIEEPKQPSEPEQQQQQQKHKQRQHHQLPEPISVLTRSTKTTESQRHPPLPQSAHTPYFQPLKTGPNGFTPTRMPMPITHNHPNDNRRPVARGMKPPDQKARTFVSLTGEIRFSEVSSGGSGKVITPALDGNNSGGGDGDGDSDGCGDDYYKKNQFSSSPPRPRQRSPRKRNGAKRSIYDFLEDSGGGGGAGEGEEDEVYEEIDDRISGRKRRVVYGEW</sequence>
<dbReference type="VEuPathDB" id="FungiDB:I7I50_02404"/>
<dbReference type="STRING" id="447093.C0NDY3"/>
<dbReference type="Gene3D" id="1.10.510.10">
    <property type="entry name" value="Transferase(Phosphotransferase) domain 1"/>
    <property type="match status" value="1"/>
</dbReference>
<dbReference type="HOGENOM" id="CLU_000288_105_0_1"/>
<evidence type="ECO:0000256" key="4">
    <source>
        <dbReference type="PROSITE-ProRule" id="PRU10141"/>
    </source>
</evidence>
<dbReference type="InterPro" id="IPR000253">
    <property type="entry name" value="FHA_dom"/>
</dbReference>
<evidence type="ECO:0000259" key="6">
    <source>
        <dbReference type="PROSITE" id="PS50006"/>
    </source>
</evidence>
<accession>C0NDY3</accession>
<evidence type="ECO:0000256" key="2">
    <source>
        <dbReference type="ARBA" id="ARBA00022741"/>
    </source>
</evidence>
<feature type="binding site" evidence="4">
    <location>
        <position position="142"/>
    </location>
    <ligand>
        <name>ATP</name>
        <dbReference type="ChEBI" id="CHEBI:30616"/>
    </ligand>
</feature>
<dbReference type="PANTHER" id="PTHR24347">
    <property type="entry name" value="SERINE/THREONINE-PROTEIN KINASE"/>
    <property type="match status" value="1"/>
</dbReference>
<dbReference type="RefSeq" id="XP_045290911.1">
    <property type="nucleotide sequence ID" value="XM_045429125.1"/>
</dbReference>